<dbReference type="InterPro" id="IPR001048">
    <property type="entry name" value="Asp/Glu/Uridylate_kinase"/>
</dbReference>
<comment type="function">
    <text evidence="1">Catalyzes the phosphorylation of the beta-carboxyl group of aspartic acid with ATP to yield 4-phospho-L-aspartate, which is involved in the branched biosynthetic pathway leading to the biosynthesis of amino acids threonine, isoleucine and methionine.</text>
</comment>
<sequence>MKVVKFGGSSLASGKQLEKVFDIVISDPERKVVVVSAPGKRYSEDTKVTDLLIECAEKCLKKEDPKEQVNALIDRYAAIADELSLPEGLINEIKKDLTSRINADKSKPDRFMDLLKAAGEDNNAKLVAAFFREKGVEASYIDPKEAGLFVTAEPGNAQVLPESYEQLFDLHERPGILVFPGFFGYSKEGEVYTFSRSGSDITGSILANALKADLYENFTDVDAVYAVNPSLIDRPKEIKELTFREMRELSYAGFSVLHDEALVPAFRAGIPVHIKNTNNPQAHGTRIVAERDNTNGPVIGVASDEGFCSIYVSKYLMNREIGFGRKLLSILEDLGLSYEHTPSGIDDLSVILRENQLNAKKEAEILHRIKTELHADEVKIKHSLALIMVVGEGMRHNIGTMARASKALAKANVNIDMINQGSSEVSMMFGVKQVDEVRAVKAIYDEFFAAVPV</sequence>
<comment type="pathway">
    <text evidence="2 14">Amino-acid biosynthesis; L-lysine biosynthesis via DAP pathway; (S)-tetrahydrodipicolinate from L-aspartate: step 1/4.</text>
</comment>
<dbReference type="InterPro" id="IPR045865">
    <property type="entry name" value="ACT-like_dom_sf"/>
</dbReference>
<dbReference type="CDD" id="cd04245">
    <property type="entry name" value="AAK_AKiii-YclM-BS"/>
    <property type="match status" value="1"/>
</dbReference>
<dbReference type="PANTHER" id="PTHR21499">
    <property type="entry name" value="ASPARTATE KINASE"/>
    <property type="match status" value="1"/>
</dbReference>
<dbReference type="Proteomes" id="UP000637074">
    <property type="component" value="Unassembled WGS sequence"/>
</dbReference>
<keyword evidence="8 13" id="KW-0418">Kinase</keyword>
<keyword evidence="6 13" id="KW-0808">Transferase</keyword>
<dbReference type="InterPro" id="IPR054352">
    <property type="entry name" value="ACT_Aspartokinase"/>
</dbReference>
<organism evidence="16 17">
    <name type="scientific">Neobacillus kokaensis</name>
    <dbReference type="NCBI Taxonomy" id="2759023"/>
    <lineage>
        <taxon>Bacteria</taxon>
        <taxon>Bacillati</taxon>
        <taxon>Bacillota</taxon>
        <taxon>Bacilli</taxon>
        <taxon>Bacillales</taxon>
        <taxon>Bacillaceae</taxon>
        <taxon>Neobacillus</taxon>
    </lineage>
</organism>
<comment type="pathway">
    <text evidence="3 14">Amino-acid biosynthesis; L-methionine biosynthesis via de novo pathway; L-homoserine from L-aspartate: step 1/3.</text>
</comment>
<dbReference type="PROSITE" id="PS00324">
    <property type="entry name" value="ASPARTOKINASE"/>
    <property type="match status" value="1"/>
</dbReference>
<evidence type="ECO:0000256" key="13">
    <source>
        <dbReference type="RuleBase" id="RU003448"/>
    </source>
</evidence>
<accession>A0ABQ3N9V1</accession>
<evidence type="ECO:0000256" key="9">
    <source>
        <dbReference type="ARBA" id="ARBA00022840"/>
    </source>
</evidence>
<dbReference type="InterPro" id="IPR001341">
    <property type="entry name" value="Asp_kinase"/>
</dbReference>
<dbReference type="InterPro" id="IPR002912">
    <property type="entry name" value="ACT_dom"/>
</dbReference>
<evidence type="ECO:0000313" key="17">
    <source>
        <dbReference type="Proteomes" id="UP000637074"/>
    </source>
</evidence>
<dbReference type="Pfam" id="PF00696">
    <property type="entry name" value="AA_kinase"/>
    <property type="match status" value="1"/>
</dbReference>
<dbReference type="Gene3D" id="3.40.1160.10">
    <property type="entry name" value="Acetylglutamate kinase-like"/>
    <property type="match status" value="1"/>
</dbReference>
<dbReference type="Gene3D" id="3.30.2130.10">
    <property type="entry name" value="VC0802-like"/>
    <property type="match status" value="1"/>
</dbReference>
<keyword evidence="9" id="KW-0067">ATP-binding</keyword>
<gene>
    <name evidence="16" type="primary">yclM</name>
    <name evidence="16" type="ORF">AM1BK_44630</name>
</gene>
<dbReference type="InterPro" id="IPR042199">
    <property type="entry name" value="AsparK_Bifunc_asparK/hSer_DH"/>
</dbReference>
<dbReference type="InterPro" id="IPR036393">
    <property type="entry name" value="AceGlu_kinase-like_sf"/>
</dbReference>
<reference evidence="16 17" key="1">
    <citation type="journal article" date="2022" name="Int. J. Syst. Evol. Microbiol.">
        <title>Neobacillus kokaensis sp. nov., isolated from soil.</title>
        <authorList>
            <person name="Yuki K."/>
            <person name="Matsubara H."/>
            <person name="Yamaguchi S."/>
        </authorList>
    </citation>
    <scope>NUCLEOTIDE SEQUENCE [LARGE SCALE GENOMIC DNA]</scope>
    <source>
        <strain evidence="16 17">LOB 377</strain>
    </source>
</reference>
<evidence type="ECO:0000256" key="10">
    <source>
        <dbReference type="ARBA" id="ARBA00022915"/>
    </source>
</evidence>
<evidence type="ECO:0000259" key="15">
    <source>
        <dbReference type="PROSITE" id="PS51671"/>
    </source>
</evidence>
<evidence type="ECO:0000313" key="16">
    <source>
        <dbReference type="EMBL" id="GHI00921.1"/>
    </source>
</evidence>
<dbReference type="CDD" id="cd04911">
    <property type="entry name" value="ACT_AKiii-YclM-BS_1"/>
    <property type="match status" value="1"/>
</dbReference>
<evidence type="ECO:0000256" key="1">
    <source>
        <dbReference type="ARBA" id="ARBA00003121"/>
    </source>
</evidence>
<proteinExistence type="inferred from homology"/>
<evidence type="ECO:0000256" key="14">
    <source>
        <dbReference type="RuleBase" id="RU004249"/>
    </source>
</evidence>
<dbReference type="InterPro" id="IPR018042">
    <property type="entry name" value="Aspartate_kinase_CS"/>
</dbReference>
<dbReference type="SUPFAM" id="SSF53633">
    <property type="entry name" value="Carbamate kinase-like"/>
    <property type="match status" value="1"/>
</dbReference>
<dbReference type="NCBIfam" id="NF006540">
    <property type="entry name" value="PRK09034.1"/>
    <property type="match status" value="1"/>
</dbReference>
<dbReference type="CDD" id="cd04916">
    <property type="entry name" value="ACT_AKiii-YclM-BS_2"/>
    <property type="match status" value="1"/>
</dbReference>
<evidence type="ECO:0000256" key="8">
    <source>
        <dbReference type="ARBA" id="ARBA00022777"/>
    </source>
</evidence>
<dbReference type="RefSeq" id="WP_191276584.1">
    <property type="nucleotide sequence ID" value="NZ_BNDS01000030.1"/>
</dbReference>
<dbReference type="Gene3D" id="1.20.120.1320">
    <property type="entry name" value="Aspartokinase, catalytic domain"/>
    <property type="match status" value="1"/>
</dbReference>
<protein>
    <recommendedName>
        <fullName evidence="13">Aspartokinase</fullName>
        <ecNumber evidence="13">2.7.2.4</ecNumber>
    </recommendedName>
</protein>
<evidence type="ECO:0000256" key="4">
    <source>
        <dbReference type="ARBA" id="ARBA00005139"/>
    </source>
</evidence>
<evidence type="ECO:0000256" key="2">
    <source>
        <dbReference type="ARBA" id="ARBA00004766"/>
    </source>
</evidence>
<keyword evidence="14" id="KW-0028">Amino-acid biosynthesis</keyword>
<comment type="pathway">
    <text evidence="4 14">Amino-acid biosynthesis; L-threonine biosynthesis; L-threonine from L-aspartate: step 1/5.</text>
</comment>
<dbReference type="Pfam" id="PF22468">
    <property type="entry name" value="ACT_9"/>
    <property type="match status" value="1"/>
</dbReference>
<dbReference type="PANTHER" id="PTHR21499:SF67">
    <property type="entry name" value="ASPARTOKINASE 3"/>
    <property type="match status" value="1"/>
</dbReference>
<evidence type="ECO:0000256" key="7">
    <source>
        <dbReference type="ARBA" id="ARBA00022741"/>
    </source>
</evidence>
<dbReference type="NCBIfam" id="TIGR00657">
    <property type="entry name" value="asp_kinases"/>
    <property type="match status" value="1"/>
</dbReference>
<evidence type="ECO:0000256" key="6">
    <source>
        <dbReference type="ARBA" id="ARBA00022679"/>
    </source>
</evidence>
<dbReference type="EMBL" id="BNDS01000030">
    <property type="protein sequence ID" value="GHI00921.1"/>
    <property type="molecule type" value="Genomic_DNA"/>
</dbReference>
<evidence type="ECO:0000256" key="12">
    <source>
        <dbReference type="ARBA" id="ARBA00047872"/>
    </source>
</evidence>
<keyword evidence="10" id="KW-0220">Diaminopimelate biosynthesis</keyword>
<evidence type="ECO:0000256" key="5">
    <source>
        <dbReference type="ARBA" id="ARBA00010122"/>
    </source>
</evidence>
<dbReference type="PROSITE" id="PS51671">
    <property type="entry name" value="ACT"/>
    <property type="match status" value="1"/>
</dbReference>
<keyword evidence="7" id="KW-0547">Nucleotide-binding</keyword>
<name>A0ABQ3N9V1_9BACI</name>
<feature type="domain" description="ACT" evidence="15">
    <location>
        <begin position="389"/>
        <end position="453"/>
    </location>
</feature>
<dbReference type="SUPFAM" id="SSF55021">
    <property type="entry name" value="ACT-like"/>
    <property type="match status" value="2"/>
</dbReference>
<dbReference type="InterPro" id="IPR035804">
    <property type="entry name" value="AKIII_YclM_N"/>
</dbReference>
<comment type="catalytic activity">
    <reaction evidence="12 13">
        <text>L-aspartate + ATP = 4-phospho-L-aspartate + ADP</text>
        <dbReference type="Rhea" id="RHEA:23776"/>
        <dbReference type="ChEBI" id="CHEBI:29991"/>
        <dbReference type="ChEBI" id="CHEBI:30616"/>
        <dbReference type="ChEBI" id="CHEBI:57535"/>
        <dbReference type="ChEBI" id="CHEBI:456216"/>
        <dbReference type="EC" id="2.7.2.4"/>
    </reaction>
</comment>
<dbReference type="PIRSF" id="PIRSF000726">
    <property type="entry name" value="Asp_kin"/>
    <property type="match status" value="1"/>
</dbReference>
<dbReference type="InterPro" id="IPR005260">
    <property type="entry name" value="Asp_kin_monofn"/>
</dbReference>
<evidence type="ECO:0000256" key="3">
    <source>
        <dbReference type="ARBA" id="ARBA00004986"/>
    </source>
</evidence>
<dbReference type="EC" id="2.7.2.4" evidence="13"/>
<evidence type="ECO:0000256" key="11">
    <source>
        <dbReference type="ARBA" id="ARBA00023154"/>
    </source>
</evidence>
<keyword evidence="17" id="KW-1185">Reference proteome</keyword>
<comment type="caution">
    <text evidence="16">The sequence shown here is derived from an EMBL/GenBank/DDBJ whole genome shotgun (WGS) entry which is preliminary data.</text>
</comment>
<keyword evidence="11" id="KW-0457">Lysine biosynthesis</keyword>
<comment type="similarity">
    <text evidence="5 13">Belongs to the aspartokinase family.</text>
</comment>